<dbReference type="InterPro" id="IPR005247">
    <property type="entry name" value="YbhB_YbcL/LppC-like"/>
</dbReference>
<dbReference type="CDD" id="cd00865">
    <property type="entry name" value="PEBP_bact_arch"/>
    <property type="match status" value="1"/>
</dbReference>
<accession>A0A917BFM9</accession>
<reference evidence="2 3" key="1">
    <citation type="journal article" date="2014" name="Int. J. Syst. Evol. Microbiol.">
        <title>Complete genome sequence of Corynebacterium casei LMG S-19264T (=DSM 44701T), isolated from a smear-ripened cheese.</title>
        <authorList>
            <consortium name="US DOE Joint Genome Institute (JGI-PGF)"/>
            <person name="Walter F."/>
            <person name="Albersmeier A."/>
            <person name="Kalinowski J."/>
            <person name="Ruckert C."/>
        </authorList>
    </citation>
    <scope>NUCLEOTIDE SEQUENCE [LARGE SCALE GENOMIC DNA]</scope>
    <source>
        <strain evidence="2 3">CGMCC 1.12976</strain>
    </source>
</reference>
<dbReference type="Proteomes" id="UP000598775">
    <property type="component" value="Unassembled WGS sequence"/>
</dbReference>
<sequence length="187" mass="20153">MQLPKVGSLFKRVHSGSYMLAWGTLAPEAPTTIVVTSPDFTEGGAIPGVFAGEGEGDNVSPALQWSGVPDGTRQLLLMVEDPDVPAPRPDNYLIARLDPSRSGVARGELNREAVNTGIVLHPNSFGRVGYAGPYPIRGHGPHRYVFQLFALSKPLPLPAKAKRDEVANATYGNILARGRIWATFERP</sequence>
<dbReference type="RefSeq" id="WP_188680538.1">
    <property type="nucleotide sequence ID" value="NZ_BMGP01000007.1"/>
</dbReference>
<name>A0A917BFM9_9MICO</name>
<dbReference type="InterPro" id="IPR008914">
    <property type="entry name" value="PEBP"/>
</dbReference>
<evidence type="ECO:0000256" key="1">
    <source>
        <dbReference type="ARBA" id="ARBA00007120"/>
    </source>
</evidence>
<organism evidence="2 3">
    <name type="scientific">Subtercola lobariae</name>
    <dbReference type="NCBI Taxonomy" id="1588641"/>
    <lineage>
        <taxon>Bacteria</taxon>
        <taxon>Bacillati</taxon>
        <taxon>Actinomycetota</taxon>
        <taxon>Actinomycetes</taxon>
        <taxon>Micrococcales</taxon>
        <taxon>Microbacteriaceae</taxon>
        <taxon>Subtercola</taxon>
    </lineage>
</organism>
<evidence type="ECO:0000313" key="3">
    <source>
        <dbReference type="Proteomes" id="UP000598775"/>
    </source>
</evidence>
<comment type="similarity">
    <text evidence="1">Belongs to the UPF0098 family.</text>
</comment>
<dbReference type="EMBL" id="BMGP01000007">
    <property type="protein sequence ID" value="GGF38539.1"/>
    <property type="molecule type" value="Genomic_DNA"/>
</dbReference>
<dbReference type="AlphaFoldDB" id="A0A917BFM9"/>
<dbReference type="SUPFAM" id="SSF49777">
    <property type="entry name" value="PEBP-like"/>
    <property type="match status" value="1"/>
</dbReference>
<dbReference type="PANTHER" id="PTHR30289:SF1">
    <property type="entry name" value="PEBP (PHOSPHATIDYLETHANOLAMINE-BINDING PROTEIN) FAMILY PROTEIN"/>
    <property type="match status" value="1"/>
</dbReference>
<dbReference type="Pfam" id="PF01161">
    <property type="entry name" value="PBP"/>
    <property type="match status" value="1"/>
</dbReference>
<protein>
    <submittedName>
        <fullName evidence="2">Phosphatidylethanolamine-binding protein</fullName>
    </submittedName>
</protein>
<comment type="caution">
    <text evidence="2">The sequence shown here is derived from an EMBL/GenBank/DDBJ whole genome shotgun (WGS) entry which is preliminary data.</text>
</comment>
<evidence type="ECO:0000313" key="2">
    <source>
        <dbReference type="EMBL" id="GGF38539.1"/>
    </source>
</evidence>
<gene>
    <name evidence="2" type="ORF">GCM10011399_34290</name>
</gene>
<dbReference type="Gene3D" id="3.90.280.10">
    <property type="entry name" value="PEBP-like"/>
    <property type="match status" value="1"/>
</dbReference>
<dbReference type="NCBIfam" id="TIGR00481">
    <property type="entry name" value="YbhB/YbcL family Raf kinase inhibitor-like protein"/>
    <property type="match status" value="1"/>
</dbReference>
<keyword evidence="3" id="KW-1185">Reference proteome</keyword>
<dbReference type="InterPro" id="IPR036610">
    <property type="entry name" value="PEBP-like_sf"/>
</dbReference>
<proteinExistence type="inferred from homology"/>
<dbReference type="PANTHER" id="PTHR30289">
    <property type="entry name" value="UNCHARACTERIZED PROTEIN YBCL-RELATED"/>
    <property type="match status" value="1"/>
</dbReference>